<feature type="chain" id="PRO_5028823275" description="Lipoprotein" evidence="2">
    <location>
        <begin position="25"/>
        <end position="284"/>
    </location>
</feature>
<organism evidence="3 4">
    <name type="scientific">Streptomyces xanthii</name>
    <dbReference type="NCBI Taxonomy" id="2768069"/>
    <lineage>
        <taxon>Bacteria</taxon>
        <taxon>Bacillati</taxon>
        <taxon>Actinomycetota</taxon>
        <taxon>Actinomycetes</taxon>
        <taxon>Kitasatosporales</taxon>
        <taxon>Streptomycetaceae</taxon>
        <taxon>Streptomyces</taxon>
    </lineage>
</organism>
<gene>
    <name evidence="3" type="ORF">IAG42_23045</name>
</gene>
<dbReference type="RefSeq" id="WP_188338852.1">
    <property type="nucleotide sequence ID" value="NZ_CP061281.1"/>
</dbReference>
<evidence type="ECO:0000313" key="4">
    <source>
        <dbReference type="Proteomes" id="UP000516428"/>
    </source>
</evidence>
<dbReference type="PROSITE" id="PS51257">
    <property type="entry name" value="PROKAR_LIPOPROTEIN"/>
    <property type="match status" value="1"/>
</dbReference>
<sequence>MKHIRSVAWAGIAVAALATTTACSGETAKKTAEAVGNADTIMAALSRASDRTKDLGSAEIESTTDLGTGAGPVSMDGTYSWGDGAAYDVMMDTKAAQMQSVQDDPTLRAKMVDGAYFYNVDPQPSGPLAGKHWMRIDVSAVLGESGAAAADKNADPTAGLRYIGLSKNVKDLGEETIRGKKATHYRGSITPESLNRSGSALSQTDKDGLMGSFTGDVDKVTYDIWVDGDDLPVRMNQSMGRVSISMDFLKFGSTKPVTAPPAADTADLTEQVKQQGAGGTAPQG</sequence>
<protein>
    <recommendedName>
        <fullName evidence="5">Lipoprotein</fullName>
    </recommendedName>
</protein>
<evidence type="ECO:0000256" key="1">
    <source>
        <dbReference type="SAM" id="MobiDB-lite"/>
    </source>
</evidence>
<dbReference type="Gene3D" id="2.50.20.20">
    <property type="match status" value="1"/>
</dbReference>
<feature type="region of interest" description="Disordered" evidence="1">
    <location>
        <begin position="52"/>
        <end position="71"/>
    </location>
</feature>
<accession>A0A7H1BBR3</accession>
<dbReference type="InterPro" id="IPR029046">
    <property type="entry name" value="LolA/LolB/LppX"/>
</dbReference>
<dbReference type="KEGG" id="sxn:IAG42_23045"/>
<feature type="signal peptide" evidence="2">
    <location>
        <begin position="1"/>
        <end position="24"/>
    </location>
</feature>
<evidence type="ECO:0008006" key="5">
    <source>
        <dbReference type="Google" id="ProtNLM"/>
    </source>
</evidence>
<dbReference type="AlphaFoldDB" id="A0A7H1BBR3"/>
<evidence type="ECO:0000313" key="3">
    <source>
        <dbReference type="EMBL" id="QNS06168.1"/>
    </source>
</evidence>
<name>A0A7H1BBR3_9ACTN</name>
<dbReference type="Proteomes" id="UP000516428">
    <property type="component" value="Chromosome"/>
</dbReference>
<reference evidence="3 4" key="1">
    <citation type="submission" date="2020-09" db="EMBL/GenBank/DDBJ databases">
        <title>A novel species.</title>
        <authorList>
            <person name="Gao J."/>
        </authorList>
    </citation>
    <scope>NUCLEOTIDE SEQUENCE [LARGE SCALE GENOMIC DNA]</scope>
    <source>
        <strain evidence="3 4">CRXT-Y-14</strain>
    </source>
</reference>
<keyword evidence="2" id="KW-0732">Signal</keyword>
<dbReference type="EMBL" id="CP061281">
    <property type="protein sequence ID" value="QNS06168.1"/>
    <property type="molecule type" value="Genomic_DNA"/>
</dbReference>
<dbReference type="SUPFAM" id="SSF89392">
    <property type="entry name" value="Prokaryotic lipoproteins and lipoprotein localization factors"/>
    <property type="match status" value="1"/>
</dbReference>
<keyword evidence="4" id="KW-1185">Reference proteome</keyword>
<proteinExistence type="predicted"/>
<evidence type="ECO:0000256" key="2">
    <source>
        <dbReference type="SAM" id="SignalP"/>
    </source>
</evidence>